<dbReference type="OMA" id="GWALEYP"/>
<dbReference type="AlphaFoldDB" id="A0A015JK36"/>
<comment type="caution">
    <text evidence="1">The sequence shown here is derived from an EMBL/GenBank/DDBJ whole genome shotgun (WGS) entry which is preliminary data.</text>
</comment>
<dbReference type="Pfam" id="PF14953">
    <property type="entry name" value="DUF4504"/>
    <property type="match status" value="1"/>
</dbReference>
<dbReference type="OrthoDB" id="2395010at2759"/>
<dbReference type="HOGENOM" id="CLU_943810_0_0_1"/>
<dbReference type="InterPro" id="IPR027850">
    <property type="entry name" value="DUF4504"/>
</dbReference>
<protein>
    <submittedName>
        <fullName evidence="1">Uncharacterized protein</fullName>
    </submittedName>
</protein>
<dbReference type="PANTHER" id="PTHR31366">
    <property type="entry name" value="UPF0739 PROTEIN C1ORF74"/>
    <property type="match status" value="1"/>
</dbReference>
<name>A0A015JK36_RHIIW</name>
<evidence type="ECO:0000313" key="2">
    <source>
        <dbReference type="Proteomes" id="UP000022910"/>
    </source>
</evidence>
<sequence>MPKTSSSQIYDHIKFCTSTSCLGRKVRQKSRLMNFIYDVLNVALGIRVAHLVDVTFLTHEETLTFISSLRQKISHIYAIQFSDTHTFICNRDLLLLKLDQDLNNDFKNIIFIDVSKENIEPKQALNFYFILNFFVNVPNSLIYLLNTQIYSTFVKENEKINSILFISQIPQCIISFTGWILEYQVIYILEKNSFEFESQNIIINCLGNQELKLYRIFLKKINNNNHNSDKERHMLLSFSCPVKIFNSLNDSQSNKDIISTVLNDTFTFRIEQNQSFWNKGWELEISDVCLPVVAL</sequence>
<dbReference type="PANTHER" id="PTHR31366:SF2">
    <property type="entry name" value="UPF0739 PROTEIN C1ORF74"/>
    <property type="match status" value="1"/>
</dbReference>
<evidence type="ECO:0000313" key="1">
    <source>
        <dbReference type="EMBL" id="EXX55304.1"/>
    </source>
</evidence>
<reference evidence="1 2" key="1">
    <citation type="submission" date="2014-02" db="EMBL/GenBank/DDBJ databases">
        <title>Single nucleus genome sequencing reveals high similarity among nuclei of an endomycorrhizal fungus.</title>
        <authorList>
            <person name="Lin K."/>
            <person name="Geurts R."/>
            <person name="Zhang Z."/>
            <person name="Limpens E."/>
            <person name="Saunders D.G."/>
            <person name="Mu D."/>
            <person name="Pang E."/>
            <person name="Cao H."/>
            <person name="Cha H."/>
            <person name="Lin T."/>
            <person name="Zhou Q."/>
            <person name="Shang Y."/>
            <person name="Li Y."/>
            <person name="Ivanov S."/>
            <person name="Sharma T."/>
            <person name="Velzen R.V."/>
            <person name="Ruijter N.D."/>
            <person name="Aanen D.K."/>
            <person name="Win J."/>
            <person name="Kamoun S."/>
            <person name="Bisseling T."/>
            <person name="Huang S."/>
        </authorList>
    </citation>
    <scope>NUCLEOTIDE SEQUENCE [LARGE SCALE GENOMIC DNA]</scope>
    <source>
        <strain evidence="2">DAOM197198w</strain>
    </source>
</reference>
<proteinExistence type="predicted"/>
<organism evidence="1 2">
    <name type="scientific">Rhizophagus irregularis (strain DAOM 197198w)</name>
    <name type="common">Glomus intraradices</name>
    <dbReference type="NCBI Taxonomy" id="1432141"/>
    <lineage>
        <taxon>Eukaryota</taxon>
        <taxon>Fungi</taxon>
        <taxon>Fungi incertae sedis</taxon>
        <taxon>Mucoromycota</taxon>
        <taxon>Glomeromycotina</taxon>
        <taxon>Glomeromycetes</taxon>
        <taxon>Glomerales</taxon>
        <taxon>Glomeraceae</taxon>
        <taxon>Rhizophagus</taxon>
    </lineage>
</organism>
<dbReference type="EMBL" id="JEMT01028235">
    <property type="protein sequence ID" value="EXX55304.1"/>
    <property type="molecule type" value="Genomic_DNA"/>
</dbReference>
<accession>A0A015JK36</accession>
<dbReference type="Proteomes" id="UP000022910">
    <property type="component" value="Unassembled WGS sequence"/>
</dbReference>
<gene>
    <name evidence="1" type="ORF">RirG_226510</name>
</gene>
<keyword evidence="2" id="KW-1185">Reference proteome</keyword>